<protein>
    <submittedName>
        <fullName evidence="2">Polysaccharide pyruvyl transferase family protein</fullName>
    </submittedName>
</protein>
<keyword evidence="3" id="KW-1185">Reference proteome</keyword>
<organism evidence="2 3">
    <name type="scientific">Streptomyces mauvecolor</name>
    <dbReference type="NCBI Taxonomy" id="58345"/>
    <lineage>
        <taxon>Bacteria</taxon>
        <taxon>Bacillati</taxon>
        <taxon>Actinomycetota</taxon>
        <taxon>Actinomycetes</taxon>
        <taxon>Kitasatosporales</taxon>
        <taxon>Streptomycetaceae</taxon>
        <taxon>Streptomyces</taxon>
    </lineage>
</organism>
<dbReference type="Proteomes" id="UP001595834">
    <property type="component" value="Unassembled WGS sequence"/>
</dbReference>
<comment type="caution">
    <text evidence="2">The sequence shown here is derived from an EMBL/GenBank/DDBJ whole genome shotgun (WGS) entry which is preliminary data.</text>
</comment>
<dbReference type="RefSeq" id="WP_344377844.1">
    <property type="nucleotide sequence ID" value="NZ_BAAASQ010000019.1"/>
</dbReference>
<accession>A0ABV9UY12</accession>
<dbReference type="EMBL" id="JBHSIZ010000045">
    <property type="protein sequence ID" value="MFC4961268.1"/>
    <property type="molecule type" value="Genomic_DNA"/>
</dbReference>
<evidence type="ECO:0000313" key="2">
    <source>
        <dbReference type="EMBL" id="MFC4961268.1"/>
    </source>
</evidence>
<proteinExistence type="predicted"/>
<evidence type="ECO:0000259" key="1">
    <source>
        <dbReference type="Pfam" id="PF04230"/>
    </source>
</evidence>
<dbReference type="PANTHER" id="PTHR36836:SF1">
    <property type="entry name" value="COLANIC ACID BIOSYNTHESIS PROTEIN WCAK"/>
    <property type="match status" value="1"/>
</dbReference>
<name>A0ABV9UY12_9ACTN</name>
<reference evidence="3" key="1">
    <citation type="journal article" date="2019" name="Int. J. Syst. Evol. Microbiol.">
        <title>The Global Catalogue of Microorganisms (GCM) 10K type strain sequencing project: providing services to taxonomists for standard genome sequencing and annotation.</title>
        <authorList>
            <consortium name="The Broad Institute Genomics Platform"/>
            <consortium name="The Broad Institute Genome Sequencing Center for Infectious Disease"/>
            <person name="Wu L."/>
            <person name="Ma J."/>
        </authorList>
    </citation>
    <scope>NUCLEOTIDE SEQUENCE [LARGE SCALE GENOMIC DNA]</scope>
    <source>
        <strain evidence="3">CCM 7224</strain>
    </source>
</reference>
<keyword evidence="2" id="KW-0808">Transferase</keyword>
<dbReference type="GO" id="GO:0016740">
    <property type="term" value="F:transferase activity"/>
    <property type="evidence" value="ECO:0007669"/>
    <property type="project" value="UniProtKB-KW"/>
</dbReference>
<evidence type="ECO:0000313" key="3">
    <source>
        <dbReference type="Proteomes" id="UP001595834"/>
    </source>
</evidence>
<dbReference type="InterPro" id="IPR007345">
    <property type="entry name" value="Polysacch_pyruvyl_Trfase"/>
</dbReference>
<feature type="domain" description="Polysaccharide pyruvyl transferase" evidence="1">
    <location>
        <begin position="16"/>
        <end position="324"/>
    </location>
</feature>
<dbReference type="Pfam" id="PF04230">
    <property type="entry name" value="PS_pyruv_trans"/>
    <property type="match status" value="1"/>
</dbReference>
<dbReference type="PANTHER" id="PTHR36836">
    <property type="entry name" value="COLANIC ACID BIOSYNTHESIS PROTEIN WCAK"/>
    <property type="match status" value="1"/>
</dbReference>
<sequence length="406" mass="43671">MTPVRVGVFGLLGSGNLGNDGSLEAVLGYLRAEHPEAAVDALCGGPEVVTARFKIPATRLHWYRGEYRTASRAGAITGKGLGKLVDAVRTAVWVRRHDVVIVPGMGVLEATLPLRPWGFPYALFLLCASGRLFGTRVALVGVGAAPIGKRPTRALVRWSARLATYRSYRDDLSRDAMREMGVDTSRDEVCPDLAFALPTPRTGTPSDPPGGPVCVGVMDFHGSDDDRARAEEIHRRYLDGTTRFVRTLVEDGRQVRLLTGDACDAPVVASILDAVDSPLVTAAETASLADLMNEMAAADTVVATRYHNLVCALKVGVPTLALSYAAKSDALMSRMGLAAYCHPAGEVDADRLLEQFRALEQRSAELRRTLTERNLVAVRQLHHQFGALTSALFPTAGHAHALQESP</sequence>
<gene>
    <name evidence="2" type="ORF">ACFPFX_33760</name>
</gene>